<protein>
    <submittedName>
        <fullName evidence="5">AraC-type DNA-binding protein</fullName>
    </submittedName>
</protein>
<dbReference type="InterPro" id="IPR053142">
    <property type="entry name" value="PchR_regulatory_protein"/>
</dbReference>
<dbReference type="SMART" id="SM00342">
    <property type="entry name" value="HTH_ARAC"/>
    <property type="match status" value="1"/>
</dbReference>
<keyword evidence="2 5" id="KW-0238">DNA-binding</keyword>
<dbReference type="SUPFAM" id="SSF46689">
    <property type="entry name" value="Homeodomain-like"/>
    <property type="match status" value="2"/>
</dbReference>
<proteinExistence type="predicted"/>
<keyword evidence="6" id="KW-1185">Reference proteome</keyword>
<name>A0A1M7PTV8_9BACT</name>
<accession>A0A1M7PTV8</accession>
<dbReference type="PANTHER" id="PTHR47893:SF1">
    <property type="entry name" value="REGULATORY PROTEIN PCHR"/>
    <property type="match status" value="1"/>
</dbReference>
<dbReference type="STRING" id="388280.SAMN04488057_110135"/>
<dbReference type="GO" id="GO:0043565">
    <property type="term" value="F:sequence-specific DNA binding"/>
    <property type="evidence" value="ECO:0007669"/>
    <property type="project" value="InterPro"/>
</dbReference>
<keyword evidence="1" id="KW-0805">Transcription regulation</keyword>
<dbReference type="Proteomes" id="UP000184513">
    <property type="component" value="Unassembled WGS sequence"/>
</dbReference>
<sequence length="333" mass="38232">MDWRLENQDNISYLSRNISIDTFFRDSFIENSVQFGIVEIQQKEGKVLVSGSTFSNEVSAASERFEMGVSGDCPLLKFHFSLEGTYTYESQQANEASIYIPDGHCNMYYLPKPAGTEVFTDKKTKFLEIYVAPDYERHTLYPEFKEAFVKLYGSISLSKPFVLWEKSRPIPPPLINKINEIISCPYTGEVRKRYLESKLTALLIDFLLAKQIPGGQKSDVRIPEEDYLTLVKLEGYIRKNLKHSLNIIELAAIAGFNATKLKRDFKKIYGSTIFKYITGLRMEEARKMIVEDGISITQAAYEVGYSNPQHFTAAFKRTMGYLPGKLRTRFEDR</sequence>
<dbReference type="GO" id="GO:0003700">
    <property type="term" value="F:DNA-binding transcription factor activity"/>
    <property type="evidence" value="ECO:0007669"/>
    <property type="project" value="InterPro"/>
</dbReference>
<dbReference type="PROSITE" id="PS00041">
    <property type="entry name" value="HTH_ARAC_FAMILY_1"/>
    <property type="match status" value="1"/>
</dbReference>
<dbReference type="Pfam" id="PF12833">
    <property type="entry name" value="HTH_18"/>
    <property type="match status" value="1"/>
</dbReference>
<gene>
    <name evidence="5" type="ORF">SAMN04488057_110135</name>
</gene>
<dbReference type="InterPro" id="IPR009057">
    <property type="entry name" value="Homeodomain-like_sf"/>
</dbReference>
<evidence type="ECO:0000313" key="6">
    <source>
        <dbReference type="Proteomes" id="UP000184513"/>
    </source>
</evidence>
<dbReference type="RefSeq" id="WP_073095667.1">
    <property type="nucleotide sequence ID" value="NZ_FRCY01000010.1"/>
</dbReference>
<dbReference type="PRINTS" id="PR00032">
    <property type="entry name" value="HTHARAC"/>
</dbReference>
<dbReference type="Gene3D" id="1.10.10.60">
    <property type="entry name" value="Homeodomain-like"/>
    <property type="match status" value="2"/>
</dbReference>
<feature type="domain" description="HTH araC/xylS-type" evidence="4">
    <location>
        <begin position="231"/>
        <end position="329"/>
    </location>
</feature>
<dbReference type="PANTHER" id="PTHR47893">
    <property type="entry name" value="REGULATORY PROTEIN PCHR"/>
    <property type="match status" value="1"/>
</dbReference>
<evidence type="ECO:0000313" key="5">
    <source>
        <dbReference type="EMBL" id="SHN20796.1"/>
    </source>
</evidence>
<dbReference type="AlphaFoldDB" id="A0A1M7PTV8"/>
<evidence type="ECO:0000256" key="3">
    <source>
        <dbReference type="ARBA" id="ARBA00023163"/>
    </source>
</evidence>
<dbReference type="InterPro" id="IPR018060">
    <property type="entry name" value="HTH_AraC"/>
</dbReference>
<evidence type="ECO:0000256" key="2">
    <source>
        <dbReference type="ARBA" id="ARBA00023125"/>
    </source>
</evidence>
<dbReference type="OrthoDB" id="643086at2"/>
<reference evidence="5 6" key="1">
    <citation type="submission" date="2016-11" db="EMBL/GenBank/DDBJ databases">
        <authorList>
            <person name="Jaros S."/>
            <person name="Januszkiewicz K."/>
            <person name="Wedrychowicz H."/>
        </authorList>
    </citation>
    <scope>NUCLEOTIDE SEQUENCE [LARGE SCALE GENOMIC DNA]</scope>
    <source>
        <strain evidence="5 6">CGMCC 1.6102</strain>
    </source>
</reference>
<dbReference type="InterPro" id="IPR020449">
    <property type="entry name" value="Tscrpt_reg_AraC-type_HTH"/>
</dbReference>
<evidence type="ECO:0000256" key="1">
    <source>
        <dbReference type="ARBA" id="ARBA00023015"/>
    </source>
</evidence>
<keyword evidence="3" id="KW-0804">Transcription</keyword>
<dbReference type="InterPro" id="IPR018062">
    <property type="entry name" value="HTH_AraC-typ_CS"/>
</dbReference>
<organism evidence="5 6">
    <name type="scientific">Cyclobacterium lianum</name>
    <dbReference type="NCBI Taxonomy" id="388280"/>
    <lineage>
        <taxon>Bacteria</taxon>
        <taxon>Pseudomonadati</taxon>
        <taxon>Bacteroidota</taxon>
        <taxon>Cytophagia</taxon>
        <taxon>Cytophagales</taxon>
        <taxon>Cyclobacteriaceae</taxon>
        <taxon>Cyclobacterium</taxon>
    </lineage>
</organism>
<dbReference type="PROSITE" id="PS01124">
    <property type="entry name" value="HTH_ARAC_FAMILY_2"/>
    <property type="match status" value="1"/>
</dbReference>
<dbReference type="EMBL" id="FRCY01000010">
    <property type="protein sequence ID" value="SHN20796.1"/>
    <property type="molecule type" value="Genomic_DNA"/>
</dbReference>
<evidence type="ECO:0000259" key="4">
    <source>
        <dbReference type="PROSITE" id="PS01124"/>
    </source>
</evidence>